<evidence type="ECO:0000256" key="1">
    <source>
        <dbReference type="ARBA" id="ARBA00004651"/>
    </source>
</evidence>
<dbReference type="FunFam" id="3.30.710.10:FF:000029">
    <property type="entry name" value="potassium voltage-gated channel subfamily S member 2"/>
    <property type="match status" value="1"/>
</dbReference>
<keyword evidence="6" id="KW-0631">Potassium channel</keyword>
<dbReference type="Proteomes" id="UP000269221">
    <property type="component" value="Unassembled WGS sequence"/>
</dbReference>
<feature type="transmembrane region" description="Helical" evidence="20">
    <location>
        <begin position="576"/>
        <end position="597"/>
    </location>
</feature>
<dbReference type="STRING" id="333673.A0A3M0KV93"/>
<dbReference type="EMBL" id="QRBI01000099">
    <property type="protein sequence ID" value="RMC17209.1"/>
    <property type="molecule type" value="Genomic_DNA"/>
</dbReference>
<dbReference type="InterPro" id="IPR003968">
    <property type="entry name" value="K_chnl_volt-dep_Kv"/>
</dbReference>
<evidence type="ECO:0000256" key="7">
    <source>
        <dbReference type="ARBA" id="ARBA00022882"/>
    </source>
</evidence>
<keyword evidence="3" id="KW-1003">Cell membrane</keyword>
<gene>
    <name evidence="22" type="ORF">DUI87_05786</name>
</gene>
<evidence type="ECO:0000256" key="13">
    <source>
        <dbReference type="ARBA" id="ARBA00055832"/>
    </source>
</evidence>
<dbReference type="InterPro" id="IPR028325">
    <property type="entry name" value="VG_K_chnl"/>
</dbReference>
<name>A0A3M0KV93_HIRRU</name>
<feature type="region of interest" description="Disordered" evidence="19">
    <location>
        <begin position="314"/>
        <end position="333"/>
    </location>
</feature>
<evidence type="ECO:0000256" key="19">
    <source>
        <dbReference type="SAM" id="MobiDB-lite"/>
    </source>
</evidence>
<dbReference type="AlphaFoldDB" id="A0A3M0KV93"/>
<dbReference type="PANTHER" id="PTHR11537:SF39">
    <property type="entry name" value="POTASSIUM VOLTAGE-GATED CHANNEL SUBFAMILY S MEMBER 3"/>
    <property type="match status" value="1"/>
</dbReference>
<comment type="subcellular location">
    <subcellularLocation>
        <location evidence="1">Cell membrane</location>
        <topology evidence="1">Multi-pass membrane protein</topology>
    </subcellularLocation>
</comment>
<dbReference type="PANTHER" id="PTHR11537">
    <property type="entry name" value="VOLTAGE-GATED POTASSIUM CHANNEL"/>
    <property type="match status" value="1"/>
</dbReference>
<evidence type="ECO:0000313" key="23">
    <source>
        <dbReference type="Proteomes" id="UP000269221"/>
    </source>
</evidence>
<keyword evidence="8" id="KW-0630">Potassium</keyword>
<dbReference type="InterPro" id="IPR003971">
    <property type="entry name" value="K_chnl_volt-dep_Kv5/Kv9"/>
</dbReference>
<evidence type="ECO:0000259" key="21">
    <source>
        <dbReference type="SMART" id="SM00225"/>
    </source>
</evidence>
<comment type="caution">
    <text evidence="22">The sequence shown here is derived from an EMBL/GenBank/DDBJ whole genome shotgun (WGS) entry which is preliminary data.</text>
</comment>
<dbReference type="GO" id="GO:0005737">
    <property type="term" value="C:cytoplasm"/>
    <property type="evidence" value="ECO:0007669"/>
    <property type="project" value="UniProtKB-ARBA"/>
</dbReference>
<dbReference type="SMART" id="SM00225">
    <property type="entry name" value="BTB"/>
    <property type="match status" value="1"/>
</dbReference>
<feature type="transmembrane region" description="Helical" evidence="20">
    <location>
        <begin position="547"/>
        <end position="564"/>
    </location>
</feature>
<feature type="domain" description="BTB" evidence="21">
    <location>
        <begin position="203"/>
        <end position="312"/>
    </location>
</feature>
<feature type="compositionally biased region" description="Basic and acidic residues" evidence="19">
    <location>
        <begin position="314"/>
        <end position="327"/>
    </location>
</feature>
<keyword evidence="12" id="KW-0407">Ion channel</keyword>
<evidence type="ECO:0000256" key="15">
    <source>
        <dbReference type="ARBA" id="ARBA00061826"/>
    </source>
</evidence>
<keyword evidence="5 20" id="KW-0812">Transmembrane</keyword>
<evidence type="ECO:0000256" key="11">
    <source>
        <dbReference type="ARBA" id="ARBA00023136"/>
    </source>
</evidence>
<evidence type="ECO:0000313" key="22">
    <source>
        <dbReference type="EMBL" id="RMC17209.1"/>
    </source>
</evidence>
<reference evidence="22 23" key="1">
    <citation type="submission" date="2018-07" db="EMBL/GenBank/DDBJ databases">
        <title>A high quality draft genome assembly of the barn swallow (H. rustica rustica).</title>
        <authorList>
            <person name="Formenti G."/>
            <person name="Chiara M."/>
            <person name="Poveda L."/>
            <person name="Francoijs K.-J."/>
            <person name="Bonisoli-Alquati A."/>
            <person name="Canova L."/>
            <person name="Gianfranceschi L."/>
            <person name="Horner D.S."/>
            <person name="Saino N."/>
        </authorList>
    </citation>
    <scope>NUCLEOTIDE SEQUENCE [LARGE SCALE GENOMIC DNA]</scope>
    <source>
        <strain evidence="22">Chelidonia</strain>
        <tissue evidence="22">Blood</tissue>
    </source>
</reference>
<evidence type="ECO:0000256" key="3">
    <source>
        <dbReference type="ARBA" id="ARBA00022475"/>
    </source>
</evidence>
<keyword evidence="7" id="KW-0851">Voltage-gated channel</keyword>
<evidence type="ECO:0000256" key="9">
    <source>
        <dbReference type="ARBA" id="ARBA00022989"/>
    </source>
</evidence>
<dbReference type="Pfam" id="PF00520">
    <property type="entry name" value="Ion_trans"/>
    <property type="match status" value="1"/>
</dbReference>
<evidence type="ECO:0000256" key="12">
    <source>
        <dbReference type="ARBA" id="ARBA00023303"/>
    </source>
</evidence>
<evidence type="ECO:0000256" key="5">
    <source>
        <dbReference type="ARBA" id="ARBA00022692"/>
    </source>
</evidence>
<evidence type="ECO:0000256" key="16">
    <source>
        <dbReference type="ARBA" id="ARBA00070340"/>
    </source>
</evidence>
<dbReference type="InterPro" id="IPR003131">
    <property type="entry name" value="T1-type_BTB"/>
</dbReference>
<keyword evidence="9 20" id="KW-1133">Transmembrane helix</keyword>
<comment type="similarity">
    <text evidence="14">Belongs to the potassium channel family. S (TC 1.A.1.2) subfamily. Kv9.3/KCNS3 sub-subfamily.</text>
</comment>
<dbReference type="FunFam" id="1.20.120.350:FF:000045">
    <property type="entry name" value="Potassium voltage-gated channel subfamily S member 3"/>
    <property type="match status" value="1"/>
</dbReference>
<dbReference type="GO" id="GO:0051260">
    <property type="term" value="P:protein homooligomerization"/>
    <property type="evidence" value="ECO:0007669"/>
    <property type="project" value="InterPro"/>
</dbReference>
<comment type="function">
    <text evidence="13">Potassium channel regulatory subunit that modulates the delayed rectifier potassium channel activity of KCNB1 by namely slowing down the deactivation and inactivation time constants. While it does not form functional channel on its own, it can form functional heterotetrameric channels with KCNB1.</text>
</comment>
<comment type="subunit">
    <text evidence="15">Heterotetramer with KCNB1. Does not form homomultimers.</text>
</comment>
<evidence type="ECO:0000256" key="10">
    <source>
        <dbReference type="ARBA" id="ARBA00023065"/>
    </source>
</evidence>
<evidence type="ECO:0000256" key="8">
    <source>
        <dbReference type="ARBA" id="ARBA00022958"/>
    </source>
</evidence>
<dbReference type="PRINTS" id="PR01494">
    <property type="entry name" value="KV9CHANNEL"/>
</dbReference>
<dbReference type="Pfam" id="PF02214">
    <property type="entry name" value="BTB_2"/>
    <property type="match status" value="1"/>
</dbReference>
<dbReference type="InterPro" id="IPR000210">
    <property type="entry name" value="BTB/POZ_dom"/>
</dbReference>
<proteinExistence type="inferred from homology"/>
<protein>
    <recommendedName>
        <fullName evidence="16">Delayed-rectifier potassium channel regulatory subunit KCNS3</fullName>
    </recommendedName>
    <alternativeName>
        <fullName evidence="17">Delayed-rectifier potassium channel subunit Kv9.3</fullName>
    </alternativeName>
    <alternativeName>
        <fullName evidence="18">Potassium voltage-gated channel subfamily S member 3</fullName>
    </alternativeName>
</protein>
<dbReference type="OrthoDB" id="296522at2759"/>
<keyword evidence="23" id="KW-1185">Reference proteome</keyword>
<dbReference type="PRINTS" id="PR00169">
    <property type="entry name" value="KCHANNEL"/>
</dbReference>
<dbReference type="InterPro" id="IPR027359">
    <property type="entry name" value="Volt_channel_dom_sf"/>
</dbReference>
<evidence type="ECO:0000256" key="20">
    <source>
        <dbReference type="SAM" id="Phobius"/>
    </source>
</evidence>
<feature type="transmembrane region" description="Helical" evidence="20">
    <location>
        <begin position="514"/>
        <end position="535"/>
    </location>
</feature>
<dbReference type="InterPro" id="IPR005821">
    <property type="entry name" value="Ion_trans_dom"/>
</dbReference>
<dbReference type="GO" id="GO:0005249">
    <property type="term" value="F:voltage-gated potassium channel activity"/>
    <property type="evidence" value="ECO:0007669"/>
    <property type="project" value="InterPro"/>
</dbReference>
<dbReference type="CDD" id="cd18428">
    <property type="entry name" value="BTB_POZ_KCNS3"/>
    <property type="match status" value="1"/>
</dbReference>
<keyword evidence="10" id="KW-0406">Ion transport</keyword>
<keyword evidence="11 20" id="KW-0472">Membrane</keyword>
<dbReference type="GO" id="GO:0008076">
    <property type="term" value="C:voltage-gated potassium channel complex"/>
    <property type="evidence" value="ECO:0007669"/>
    <property type="project" value="InterPro"/>
</dbReference>
<dbReference type="Gene3D" id="3.30.710.10">
    <property type="entry name" value="Potassium Channel Kv1.1, Chain A"/>
    <property type="match status" value="1"/>
</dbReference>
<dbReference type="Gene3D" id="1.10.287.70">
    <property type="match status" value="1"/>
</dbReference>
<evidence type="ECO:0000256" key="2">
    <source>
        <dbReference type="ARBA" id="ARBA00022448"/>
    </source>
</evidence>
<evidence type="ECO:0000256" key="14">
    <source>
        <dbReference type="ARBA" id="ARBA00061561"/>
    </source>
</evidence>
<dbReference type="FunFam" id="1.10.287.70:FF:000005">
    <property type="entry name" value="potassium voltage-gated channel subfamily G member 1"/>
    <property type="match status" value="1"/>
</dbReference>
<evidence type="ECO:0000256" key="17">
    <source>
        <dbReference type="ARBA" id="ARBA00080556"/>
    </source>
</evidence>
<keyword evidence="2" id="KW-0813">Transport</keyword>
<organism evidence="22 23">
    <name type="scientific">Hirundo rustica rustica</name>
    <dbReference type="NCBI Taxonomy" id="333673"/>
    <lineage>
        <taxon>Eukaryota</taxon>
        <taxon>Metazoa</taxon>
        <taxon>Chordata</taxon>
        <taxon>Craniata</taxon>
        <taxon>Vertebrata</taxon>
        <taxon>Euteleostomi</taxon>
        <taxon>Archelosauria</taxon>
        <taxon>Archosauria</taxon>
        <taxon>Dinosauria</taxon>
        <taxon>Saurischia</taxon>
        <taxon>Theropoda</taxon>
        <taxon>Coelurosauria</taxon>
        <taxon>Aves</taxon>
        <taxon>Neognathae</taxon>
        <taxon>Neoaves</taxon>
        <taxon>Telluraves</taxon>
        <taxon>Australaves</taxon>
        <taxon>Passeriformes</taxon>
        <taxon>Sylvioidea</taxon>
        <taxon>Hirundinidae</taxon>
        <taxon>Hirundo</taxon>
    </lineage>
</organism>
<dbReference type="InterPro" id="IPR011333">
    <property type="entry name" value="SKP1/BTB/POZ_sf"/>
</dbReference>
<dbReference type="SUPFAM" id="SSF54695">
    <property type="entry name" value="POZ domain"/>
    <property type="match status" value="1"/>
</dbReference>
<dbReference type="PRINTS" id="PR01491">
    <property type="entry name" value="KVCHANNEL"/>
</dbReference>
<evidence type="ECO:0000256" key="6">
    <source>
        <dbReference type="ARBA" id="ARBA00022826"/>
    </source>
</evidence>
<evidence type="ECO:0000256" key="18">
    <source>
        <dbReference type="ARBA" id="ARBA00082875"/>
    </source>
</evidence>
<evidence type="ECO:0000256" key="4">
    <source>
        <dbReference type="ARBA" id="ARBA00022538"/>
    </source>
</evidence>
<dbReference type="Gene3D" id="1.20.120.350">
    <property type="entry name" value="Voltage-gated potassium channels. Chain C"/>
    <property type="match status" value="1"/>
</dbReference>
<sequence length="681" mass="76260">MADQSPGADGAHKSGTGEPRSPERGTGGSRSAALPQPGAGGGRHSPLRLGSIAPADGLPPSSAFLPQPRDSGERPGAARLGKVWLDSAQKERDLEVLISSQLDMSQQCAQVAKRANGILAWIRNGVASRSREVILPLYSALATTDRTIGRSLKLHQGKYTNDTKFVTERVIRFYVISLGNSSGTGLSKMVYGEFFRRPGKDAELINLNVGGFKQSVDQSTLLRFPHTRLGKLLKCHSEEAILELCDDYSVADKEYYFDRNPSLFQYVLNFYYTGKLHVMEELCVFSFCQEIEYWGINELFIDSCCSNRYQERKEEGPDKDWDQKSNDSMDSSNEESSIFDKELEKFDNLCFGEIRKKIWVRMENPAYCLSAKLIAVSSLSVVLASIVAMCIHSMPEFQRLDANDREIGDPVLEAVEITCIIWFTAELVIRLFTAPSQKKFWKKPLNIIDFVSIIPFYATLAVDTKEEESEDIENMGKVVQILRLMRIFRILKLARHSVGLRSLGATLRHSYQEVGLLLLFLSVGISIFSVLVYSVEKDDDSSELQSIPICWWWATISMTTVGYGDTYPVTLAGKLLGTLCIICGILVVALPITIIFNKFSKYYQKQKAIDRDQCNNDRKEKNNDLPYFNIRDIYAKKMHSFISSLSSVGIVVSDQDSTDASSIQDMEDVYNTVSLENGTGK</sequence>
<feature type="region of interest" description="Disordered" evidence="19">
    <location>
        <begin position="1"/>
        <end position="76"/>
    </location>
</feature>
<dbReference type="SUPFAM" id="SSF81324">
    <property type="entry name" value="Voltage-gated potassium channels"/>
    <property type="match status" value="1"/>
</dbReference>
<accession>A0A3M0KV93</accession>
<dbReference type="GO" id="GO:0001508">
    <property type="term" value="P:action potential"/>
    <property type="evidence" value="ECO:0007669"/>
    <property type="project" value="TreeGrafter"/>
</dbReference>
<keyword evidence="4" id="KW-0633">Potassium transport</keyword>